<dbReference type="Pfam" id="PF00069">
    <property type="entry name" value="Pkinase"/>
    <property type="match status" value="1"/>
</dbReference>
<keyword evidence="2" id="KW-0067">ATP-binding</keyword>
<keyword evidence="3" id="KW-1133">Transmembrane helix</keyword>
<dbReference type="SUPFAM" id="SSF56112">
    <property type="entry name" value="Protein kinase-like (PK-like)"/>
    <property type="match status" value="1"/>
</dbReference>
<dbReference type="AlphaFoldDB" id="A0A6N2NI85"/>
<feature type="domain" description="Protein kinase" evidence="4">
    <location>
        <begin position="152"/>
        <end position="447"/>
    </location>
</feature>
<dbReference type="CDD" id="cd14066">
    <property type="entry name" value="STKc_IRAK"/>
    <property type="match status" value="1"/>
</dbReference>
<dbReference type="Gene3D" id="3.30.200.20">
    <property type="entry name" value="Phosphorylase Kinase, domain 1"/>
    <property type="match status" value="1"/>
</dbReference>
<dbReference type="InterPro" id="IPR011009">
    <property type="entry name" value="Kinase-like_dom_sf"/>
</dbReference>
<proteinExistence type="predicted"/>
<sequence length="462" mass="51242">MRLVPTRGPIVCRFWWCWPITSNNFLLYLLCYFSQLTFPAAALQQPATATPLRAALHPPTAVPLKHHHSLFDHRFSIPLTASLLLLLLLAAIMGCFLGLKFSRRRLNKKADAVVAASNGSSDLGPEKEKDFDHGAQACVRKYNWSEIEKLSMNFSQIVGSGGFSTVYLGHLPGSSLGAIKIHCPSDYLNRVFKQELDILLQLQHDNIVKLLGYCDIQDEGALVFEYVSNGTLQDKLHGAEIEANNNSSSSPVISWRNRMAIACQLVQALEYLHEKCPLQIVHGDIKPSNILLDEHLNCKLCDFGFAKMGFSSTIMTPNNRRKQVMVGSLGYTDPHYLRTGIASKKNDVYSYGVIILELVTGMEAFCEEREQGQLLTSIMGPILKDMIASDNECKAMKVAEMVDPKLGEDFEVKEVEAMLSLAALCLGQSPSLRPSATQILQTIRESFGSISFISAQKKDLSN</sequence>
<dbReference type="InterPro" id="IPR008271">
    <property type="entry name" value="Ser/Thr_kinase_AS"/>
</dbReference>
<dbReference type="EMBL" id="CAADRP010002129">
    <property type="protein sequence ID" value="VFU61735.1"/>
    <property type="molecule type" value="Genomic_DNA"/>
</dbReference>
<dbReference type="PROSITE" id="PS00108">
    <property type="entry name" value="PROTEIN_KINASE_ST"/>
    <property type="match status" value="1"/>
</dbReference>
<dbReference type="Gene3D" id="1.10.510.10">
    <property type="entry name" value="Transferase(Phosphotransferase) domain 1"/>
    <property type="match status" value="1"/>
</dbReference>
<dbReference type="InterPro" id="IPR000719">
    <property type="entry name" value="Prot_kinase_dom"/>
</dbReference>
<keyword evidence="3" id="KW-0812">Transmembrane</keyword>
<accession>A0A6N2NI85</accession>
<name>A0A6N2NI85_SALVM</name>
<organism evidence="5">
    <name type="scientific">Salix viminalis</name>
    <name type="common">Common osier</name>
    <name type="synonym">Basket willow</name>
    <dbReference type="NCBI Taxonomy" id="40686"/>
    <lineage>
        <taxon>Eukaryota</taxon>
        <taxon>Viridiplantae</taxon>
        <taxon>Streptophyta</taxon>
        <taxon>Embryophyta</taxon>
        <taxon>Tracheophyta</taxon>
        <taxon>Spermatophyta</taxon>
        <taxon>Magnoliopsida</taxon>
        <taxon>eudicotyledons</taxon>
        <taxon>Gunneridae</taxon>
        <taxon>Pentapetalae</taxon>
        <taxon>rosids</taxon>
        <taxon>fabids</taxon>
        <taxon>Malpighiales</taxon>
        <taxon>Salicaceae</taxon>
        <taxon>Saliceae</taxon>
        <taxon>Salix</taxon>
    </lineage>
</organism>
<dbReference type="GO" id="GO:0005524">
    <property type="term" value="F:ATP binding"/>
    <property type="evidence" value="ECO:0007669"/>
    <property type="project" value="UniProtKB-KW"/>
</dbReference>
<dbReference type="GO" id="GO:0005886">
    <property type="term" value="C:plasma membrane"/>
    <property type="evidence" value="ECO:0007669"/>
    <property type="project" value="TreeGrafter"/>
</dbReference>
<evidence type="ECO:0000256" key="1">
    <source>
        <dbReference type="ARBA" id="ARBA00022741"/>
    </source>
</evidence>
<evidence type="ECO:0000256" key="3">
    <source>
        <dbReference type="SAM" id="Phobius"/>
    </source>
</evidence>
<evidence type="ECO:0000313" key="5">
    <source>
        <dbReference type="EMBL" id="VFU61735.1"/>
    </source>
</evidence>
<dbReference type="SMART" id="SM00220">
    <property type="entry name" value="S_TKc"/>
    <property type="match status" value="1"/>
</dbReference>
<reference evidence="5" key="1">
    <citation type="submission" date="2019-03" db="EMBL/GenBank/DDBJ databases">
        <authorList>
            <person name="Mank J."/>
            <person name="Almeida P."/>
        </authorList>
    </citation>
    <scope>NUCLEOTIDE SEQUENCE</scope>
    <source>
        <strain evidence="5">78183</strain>
    </source>
</reference>
<keyword evidence="3" id="KW-0472">Membrane</keyword>
<dbReference type="GO" id="GO:0004672">
    <property type="term" value="F:protein kinase activity"/>
    <property type="evidence" value="ECO:0007669"/>
    <property type="project" value="InterPro"/>
</dbReference>
<keyword evidence="1" id="KW-0547">Nucleotide-binding</keyword>
<gene>
    <name evidence="5" type="ORF">SVIM_LOCUS462594</name>
</gene>
<evidence type="ECO:0000256" key="2">
    <source>
        <dbReference type="ARBA" id="ARBA00022840"/>
    </source>
</evidence>
<dbReference type="PROSITE" id="PS50011">
    <property type="entry name" value="PROTEIN_KINASE_DOM"/>
    <property type="match status" value="1"/>
</dbReference>
<feature type="transmembrane region" description="Helical" evidence="3">
    <location>
        <begin position="78"/>
        <end position="99"/>
    </location>
</feature>
<dbReference type="PANTHER" id="PTHR27001:SF585">
    <property type="entry name" value="OS02G0648100 PROTEIN"/>
    <property type="match status" value="1"/>
</dbReference>
<dbReference type="PANTHER" id="PTHR27001">
    <property type="entry name" value="OS01G0253100 PROTEIN"/>
    <property type="match status" value="1"/>
</dbReference>
<evidence type="ECO:0000259" key="4">
    <source>
        <dbReference type="PROSITE" id="PS50011"/>
    </source>
</evidence>
<protein>
    <recommendedName>
        <fullName evidence="4">Protein kinase domain-containing protein</fullName>
    </recommendedName>
</protein>